<evidence type="ECO:0000313" key="2">
    <source>
        <dbReference type="Proteomes" id="UP001595697"/>
    </source>
</evidence>
<evidence type="ECO:0000313" key="1">
    <source>
        <dbReference type="EMBL" id="MFC3968173.1"/>
    </source>
</evidence>
<keyword evidence="2" id="KW-1185">Reference proteome</keyword>
<reference evidence="2" key="1">
    <citation type="journal article" date="2019" name="Int. J. Syst. Evol. Microbiol.">
        <title>The Global Catalogue of Microorganisms (GCM) 10K type strain sequencing project: providing services to taxonomists for standard genome sequencing and annotation.</title>
        <authorList>
            <consortium name="The Broad Institute Genomics Platform"/>
            <consortium name="The Broad Institute Genome Sequencing Center for Infectious Disease"/>
            <person name="Wu L."/>
            <person name="Ma J."/>
        </authorList>
    </citation>
    <scope>NUCLEOTIDE SEQUENCE [LARGE SCALE GENOMIC DNA]</scope>
    <source>
        <strain evidence="2">TBRC 5781</strain>
    </source>
</reference>
<sequence>MNSAFVRVLLLLLAWLTFSSFRLAPGDRPPEMAVLYDVRGAFVSAPPTVSRRLVTETDRLVDEAIRATFRATLLPRAVLTVRILEVKRQEYIVGGRFIAKVSVDATAVGNGETIATGGFNVSSFALQAEHGDLALARRIADRISFEFRLQETGPSTLATALFPRF</sequence>
<name>A0ABV8E6Q7_9HYPH</name>
<organism evidence="1 2">
    <name type="scientific">Rhizobium lemnae</name>
    <dbReference type="NCBI Taxonomy" id="1214924"/>
    <lineage>
        <taxon>Bacteria</taxon>
        <taxon>Pseudomonadati</taxon>
        <taxon>Pseudomonadota</taxon>
        <taxon>Alphaproteobacteria</taxon>
        <taxon>Hyphomicrobiales</taxon>
        <taxon>Rhizobiaceae</taxon>
        <taxon>Rhizobium/Agrobacterium group</taxon>
        <taxon>Rhizobium</taxon>
    </lineage>
</organism>
<comment type="caution">
    <text evidence="1">The sequence shown here is derived from an EMBL/GenBank/DDBJ whole genome shotgun (WGS) entry which is preliminary data.</text>
</comment>
<dbReference type="RefSeq" id="WP_247261975.1">
    <property type="nucleotide sequence ID" value="NZ_JALJQZ010000032.1"/>
</dbReference>
<proteinExistence type="predicted"/>
<accession>A0ABV8E6Q7</accession>
<dbReference type="EMBL" id="JBHSBD010000030">
    <property type="protein sequence ID" value="MFC3968173.1"/>
    <property type="molecule type" value="Genomic_DNA"/>
</dbReference>
<dbReference type="Proteomes" id="UP001595697">
    <property type="component" value="Unassembled WGS sequence"/>
</dbReference>
<protein>
    <submittedName>
        <fullName evidence="1">Uncharacterized protein</fullName>
    </submittedName>
</protein>
<gene>
    <name evidence="1" type="ORF">ACFOVS_08540</name>
</gene>